<dbReference type="EMBL" id="JARKIF010000048">
    <property type="protein sequence ID" value="KAJ7607677.1"/>
    <property type="molecule type" value="Genomic_DNA"/>
</dbReference>
<gene>
    <name evidence="4" type="ORF">FB45DRAFT_1040066</name>
</gene>
<evidence type="ECO:0000313" key="5">
    <source>
        <dbReference type="Proteomes" id="UP001221142"/>
    </source>
</evidence>
<proteinExistence type="inferred from homology"/>
<dbReference type="PANTHER" id="PTHR46825">
    <property type="entry name" value="D-ALANYL-D-ALANINE-CARBOXYPEPTIDASE/ENDOPEPTIDASE AMPH"/>
    <property type="match status" value="1"/>
</dbReference>
<dbReference type="InterPro" id="IPR050491">
    <property type="entry name" value="AmpC-like"/>
</dbReference>
<accession>A0AAD7FAR1</accession>
<dbReference type="PANTHER" id="PTHR46825:SF15">
    <property type="entry name" value="BETA-LACTAMASE-RELATED DOMAIN-CONTAINING PROTEIN"/>
    <property type="match status" value="1"/>
</dbReference>
<dbReference type="Gene3D" id="3.40.710.10">
    <property type="entry name" value="DD-peptidase/beta-lactamase superfamily"/>
    <property type="match status" value="1"/>
</dbReference>
<dbReference type="AlphaFoldDB" id="A0AAD7FAR1"/>
<keyword evidence="5" id="KW-1185">Reference proteome</keyword>
<evidence type="ECO:0000259" key="3">
    <source>
        <dbReference type="Pfam" id="PF00144"/>
    </source>
</evidence>
<protein>
    <submittedName>
        <fullName evidence="4">Beta-lactamase/transpeptidase-like protein</fullName>
    </submittedName>
</protein>
<comment type="caution">
    <text evidence="4">The sequence shown here is derived from an EMBL/GenBank/DDBJ whole genome shotgun (WGS) entry which is preliminary data.</text>
</comment>
<feature type="chain" id="PRO_5041949849" evidence="2">
    <location>
        <begin position="16"/>
        <end position="596"/>
    </location>
</feature>
<evidence type="ECO:0000256" key="2">
    <source>
        <dbReference type="SAM" id="SignalP"/>
    </source>
</evidence>
<feature type="domain" description="Beta-lactamase-related" evidence="3">
    <location>
        <begin position="55"/>
        <end position="388"/>
    </location>
</feature>
<name>A0AAD7FAR1_9AGAR</name>
<organism evidence="4 5">
    <name type="scientific">Roridomyces roridus</name>
    <dbReference type="NCBI Taxonomy" id="1738132"/>
    <lineage>
        <taxon>Eukaryota</taxon>
        <taxon>Fungi</taxon>
        <taxon>Dikarya</taxon>
        <taxon>Basidiomycota</taxon>
        <taxon>Agaricomycotina</taxon>
        <taxon>Agaricomycetes</taxon>
        <taxon>Agaricomycetidae</taxon>
        <taxon>Agaricales</taxon>
        <taxon>Marasmiineae</taxon>
        <taxon>Mycenaceae</taxon>
        <taxon>Roridomyces</taxon>
    </lineage>
</organism>
<evidence type="ECO:0000256" key="1">
    <source>
        <dbReference type="ARBA" id="ARBA00038215"/>
    </source>
</evidence>
<dbReference type="Pfam" id="PF00144">
    <property type="entry name" value="Beta-lactamase"/>
    <property type="match status" value="1"/>
</dbReference>
<dbReference type="InterPro" id="IPR001466">
    <property type="entry name" value="Beta-lactam-related"/>
</dbReference>
<reference evidence="4" key="1">
    <citation type="submission" date="2023-03" db="EMBL/GenBank/DDBJ databases">
        <title>Massive genome expansion in bonnet fungi (Mycena s.s.) driven by repeated elements and novel gene families across ecological guilds.</title>
        <authorList>
            <consortium name="Lawrence Berkeley National Laboratory"/>
            <person name="Harder C.B."/>
            <person name="Miyauchi S."/>
            <person name="Viragh M."/>
            <person name="Kuo A."/>
            <person name="Thoen E."/>
            <person name="Andreopoulos B."/>
            <person name="Lu D."/>
            <person name="Skrede I."/>
            <person name="Drula E."/>
            <person name="Henrissat B."/>
            <person name="Morin E."/>
            <person name="Kohler A."/>
            <person name="Barry K."/>
            <person name="LaButti K."/>
            <person name="Morin E."/>
            <person name="Salamov A."/>
            <person name="Lipzen A."/>
            <person name="Mereny Z."/>
            <person name="Hegedus B."/>
            <person name="Baldrian P."/>
            <person name="Stursova M."/>
            <person name="Weitz H."/>
            <person name="Taylor A."/>
            <person name="Grigoriev I.V."/>
            <person name="Nagy L.G."/>
            <person name="Martin F."/>
            <person name="Kauserud H."/>
        </authorList>
    </citation>
    <scope>NUCLEOTIDE SEQUENCE</scope>
    <source>
        <strain evidence="4">9284</strain>
    </source>
</reference>
<dbReference type="InterPro" id="IPR012338">
    <property type="entry name" value="Beta-lactam/transpept-like"/>
</dbReference>
<evidence type="ECO:0000313" key="4">
    <source>
        <dbReference type="EMBL" id="KAJ7607677.1"/>
    </source>
</evidence>
<comment type="similarity">
    <text evidence="1">Belongs to the peptidase S12 family.</text>
</comment>
<dbReference type="SUPFAM" id="SSF56601">
    <property type="entry name" value="beta-lactamase/transpeptidase-like"/>
    <property type="match status" value="1"/>
</dbReference>
<sequence length="596" mass="65205">MHLLRAFVTAPLIAAFAPLWQHVFRLESHGGKTILDSELETAIYSILEEFKSPGGVAVAVVHKDPDSGTWNVETQGYGIAKADGTKVTADTLFGIGSNSKLFTILSTGLLISNESLSTPISWDTKIASFVPEWALMDPLASAESTIVDVMSHRTGLPRHDFIFRLSDSVHESIRRLRHLKPSASFRSLHQYNNHMYTLLSSFPSLLTGIPFETYADQFIFKPLGMDSTTHFSGQAEKSGNLADGFAREGVNRTEDLFGRGRVRAMPFWAPNDGAPGHGLSGPGGVISNAKDMATWLRTLLNEGRHPETNTTVIPSHIIRRVAAGVTVSEPVASAPELSPIVYGGGQRRGTYRGFELIEHGGSVVGFKSQVLRIPDQNLGVAVLSNDESFGTEIVETIKFRILDKVLQLPPIDWTARFKALVTETFTSRLPIPRPENPTLPSIPFGDLVGKYHDLGYGTIELCRLAGFQFKSEESHHCRLLLEELRTNTTIPDTLDGRIPTFIARWDRVEFMYVSLAHFDRNLFNVSALSSIPTGNKSEPPYWTSSVSDPNLVAEFVTAEDGVVGVGMSGVSGSVAGPLEGESVKERVDVWFAKVSG</sequence>
<feature type="signal peptide" evidence="2">
    <location>
        <begin position="1"/>
        <end position="15"/>
    </location>
</feature>
<dbReference type="Proteomes" id="UP001221142">
    <property type="component" value="Unassembled WGS sequence"/>
</dbReference>
<keyword evidence="2" id="KW-0732">Signal</keyword>